<evidence type="ECO:0000313" key="5">
    <source>
        <dbReference type="Proteomes" id="UP000283734"/>
    </source>
</evidence>
<dbReference type="PANTHER" id="PTHR10605">
    <property type="entry name" value="HEPARAN SULFATE SULFOTRANSFERASE"/>
    <property type="match status" value="1"/>
</dbReference>
<dbReference type="GO" id="GO:0008146">
    <property type="term" value="F:sulfotransferase activity"/>
    <property type="evidence" value="ECO:0007669"/>
    <property type="project" value="InterPro"/>
</dbReference>
<dbReference type="PANTHER" id="PTHR10605:SF56">
    <property type="entry name" value="BIFUNCTIONAL HEPARAN SULFATE N-DEACETYLASE_N-SULFOTRANSFERASE"/>
    <property type="match status" value="1"/>
</dbReference>
<reference evidence="4 5" key="1">
    <citation type="submission" date="2018-09" db="EMBL/GenBank/DDBJ databases">
        <title>Alcanivorax profundi sp. nov., isolated from 1000 m-depth seawater of the Mariana Trench.</title>
        <authorList>
            <person name="Liu J."/>
        </authorList>
    </citation>
    <scope>NUCLEOTIDE SEQUENCE [LARGE SCALE GENOMIC DNA]</scope>
    <source>
        <strain evidence="4 5">MTEO17</strain>
    </source>
</reference>
<evidence type="ECO:0000313" key="4">
    <source>
        <dbReference type="EMBL" id="RJG17415.1"/>
    </source>
</evidence>
<dbReference type="SUPFAM" id="SSF52540">
    <property type="entry name" value="P-loop containing nucleoside triphosphate hydrolases"/>
    <property type="match status" value="1"/>
</dbReference>
<keyword evidence="2" id="KW-0325">Glycoprotein</keyword>
<proteinExistence type="predicted"/>
<dbReference type="Pfam" id="PF00685">
    <property type="entry name" value="Sulfotransfer_1"/>
    <property type="match status" value="1"/>
</dbReference>
<keyword evidence="5" id="KW-1185">Reference proteome</keyword>
<organism evidence="4 5">
    <name type="scientific">Alcanivorax profundi</name>
    <dbReference type="NCBI Taxonomy" id="2338368"/>
    <lineage>
        <taxon>Bacteria</taxon>
        <taxon>Pseudomonadati</taxon>
        <taxon>Pseudomonadota</taxon>
        <taxon>Gammaproteobacteria</taxon>
        <taxon>Oceanospirillales</taxon>
        <taxon>Alcanivoracaceae</taxon>
        <taxon>Alcanivorax</taxon>
    </lineage>
</organism>
<dbReference type="AlphaFoldDB" id="A0A418XX58"/>
<dbReference type="InterPro" id="IPR027417">
    <property type="entry name" value="P-loop_NTPase"/>
</dbReference>
<keyword evidence="1" id="KW-0808">Transferase</keyword>
<dbReference type="Proteomes" id="UP000283734">
    <property type="component" value="Unassembled WGS sequence"/>
</dbReference>
<evidence type="ECO:0000259" key="3">
    <source>
        <dbReference type="Pfam" id="PF00685"/>
    </source>
</evidence>
<sequence>MKKPNLYIVGAPKCGTTAMAVWLSQHPDIYVSAVKEPHYFGEEHRLTKTIEEYERLFSGVPEETRWVCEASVWYLFSETAIKNIVQYNPESKFIVMLRNPVDMALSMHEQHRFNGNELVEDFQEALGLSDIREGGNGVGVRSGYHPVQHMAYYKSCALGWQVSNMLKIVPKENVFFAFFDDLKADPARVHEMVLDFLGVEFESPENYEKVNPAKERRYYFLDRFVLFLVSLKKRLGIRKRVRLLSRLRRWNVSYKERKPIDQETRGSIQCRFSNDIDLLSSILGRDLSDWKR</sequence>
<dbReference type="RefSeq" id="WP_119918177.1">
    <property type="nucleotide sequence ID" value="NZ_QYYA01000003.1"/>
</dbReference>
<dbReference type="InterPro" id="IPR037359">
    <property type="entry name" value="NST/OST"/>
</dbReference>
<dbReference type="InterPro" id="IPR000863">
    <property type="entry name" value="Sulfotransferase_dom"/>
</dbReference>
<dbReference type="EMBL" id="QYYA01000003">
    <property type="protein sequence ID" value="RJG17415.1"/>
    <property type="molecule type" value="Genomic_DNA"/>
</dbReference>
<dbReference type="Gene3D" id="3.40.50.300">
    <property type="entry name" value="P-loop containing nucleotide triphosphate hydrolases"/>
    <property type="match status" value="1"/>
</dbReference>
<name>A0A418XX58_9GAMM</name>
<protein>
    <recommendedName>
        <fullName evidence="3">Sulfotransferase domain-containing protein</fullName>
    </recommendedName>
</protein>
<accession>A0A418XX58</accession>
<evidence type="ECO:0000256" key="2">
    <source>
        <dbReference type="ARBA" id="ARBA00023180"/>
    </source>
</evidence>
<gene>
    <name evidence="4" type="ORF">D4A39_11905</name>
</gene>
<evidence type="ECO:0000256" key="1">
    <source>
        <dbReference type="ARBA" id="ARBA00022679"/>
    </source>
</evidence>
<comment type="caution">
    <text evidence="4">The sequence shown here is derived from an EMBL/GenBank/DDBJ whole genome shotgun (WGS) entry which is preliminary data.</text>
</comment>
<feature type="domain" description="Sulfotransferase" evidence="3">
    <location>
        <begin position="5"/>
        <end position="208"/>
    </location>
</feature>
<dbReference type="OrthoDB" id="9075305at2"/>